<evidence type="ECO:0000313" key="11">
    <source>
        <dbReference type="RefSeq" id="XP_037882200.1"/>
    </source>
</evidence>
<keyword evidence="2 5" id="KW-0812">Transmembrane</keyword>
<organism evidence="8 11">
    <name type="scientific">Glossina fuscipes</name>
    <dbReference type="NCBI Taxonomy" id="7396"/>
    <lineage>
        <taxon>Eukaryota</taxon>
        <taxon>Metazoa</taxon>
        <taxon>Ecdysozoa</taxon>
        <taxon>Arthropoda</taxon>
        <taxon>Hexapoda</taxon>
        <taxon>Insecta</taxon>
        <taxon>Pterygota</taxon>
        <taxon>Neoptera</taxon>
        <taxon>Endopterygota</taxon>
        <taxon>Diptera</taxon>
        <taxon>Brachycera</taxon>
        <taxon>Muscomorpha</taxon>
        <taxon>Hippoboscoidea</taxon>
        <taxon>Glossinidae</taxon>
        <taxon>Glossina</taxon>
    </lineage>
</organism>
<dbReference type="InterPro" id="IPR008253">
    <property type="entry name" value="Marvel"/>
</dbReference>
<protein>
    <submittedName>
        <fullName evidence="9 10">CKLF-like MARVEL transmembrane domain-containing protein 4</fullName>
    </submittedName>
</protein>
<reference evidence="9 10" key="1">
    <citation type="submission" date="2025-04" db="UniProtKB">
        <authorList>
            <consortium name="RefSeq"/>
        </authorList>
    </citation>
    <scope>IDENTIFICATION</scope>
    <source>
        <tissue evidence="9 10">Whole body pupa</tissue>
    </source>
</reference>
<dbReference type="RefSeq" id="XP_037882183.1">
    <property type="nucleotide sequence ID" value="XM_038026255.1"/>
</dbReference>
<dbReference type="GO" id="GO:0016020">
    <property type="term" value="C:membrane"/>
    <property type="evidence" value="ECO:0007669"/>
    <property type="project" value="UniProtKB-SubCell"/>
</dbReference>
<comment type="subcellular location">
    <subcellularLocation>
        <location evidence="1">Membrane</location>
        <topology evidence="1">Multi-pass membrane protein</topology>
    </subcellularLocation>
</comment>
<dbReference type="InterPro" id="IPR050578">
    <property type="entry name" value="MARVEL-CKLF_proteins"/>
</dbReference>
<dbReference type="RefSeq" id="XP_037882200.1">
    <property type="nucleotide sequence ID" value="XM_038026272.1"/>
</dbReference>
<dbReference type="GeneID" id="119633050"/>
<feature type="transmembrane region" description="Helical" evidence="6">
    <location>
        <begin position="100"/>
        <end position="123"/>
    </location>
</feature>
<evidence type="ECO:0000313" key="9">
    <source>
        <dbReference type="RefSeq" id="XP_037882183.1"/>
    </source>
</evidence>
<sequence length="169" mass="18214">MVETVVTVERTTTTQTAAPASGGGLSALKINIGYFQTYPGAIKLVQFFLGIICLACGSPALLAATSFFLFVVVVAFIATLLWIFAYLLGIREALNLAVNWIFTELLNTGIVTILYFIASVVQLAKWTAYFNSYGYGANIAAGVFGLFNFLAYAAGTYFLYLEHKSGATI</sequence>
<feature type="domain" description="MARVEL" evidence="7">
    <location>
        <begin position="34"/>
        <end position="164"/>
    </location>
</feature>
<feature type="transmembrane region" description="Helical" evidence="6">
    <location>
        <begin position="135"/>
        <end position="160"/>
    </location>
</feature>
<accession>A0A8U0WAT8</accession>
<evidence type="ECO:0000256" key="3">
    <source>
        <dbReference type="ARBA" id="ARBA00022989"/>
    </source>
</evidence>
<dbReference type="KEGG" id="gfs:119633050"/>
<evidence type="ECO:0000256" key="5">
    <source>
        <dbReference type="PROSITE-ProRule" id="PRU00581"/>
    </source>
</evidence>
<evidence type="ECO:0000313" key="10">
    <source>
        <dbReference type="RefSeq" id="XP_037882191.1"/>
    </source>
</evidence>
<evidence type="ECO:0000256" key="2">
    <source>
        <dbReference type="ARBA" id="ARBA00022692"/>
    </source>
</evidence>
<dbReference type="PANTHER" id="PTHR22776">
    <property type="entry name" value="MARVEL-CONTAINING POTENTIAL LIPID RAFT-ASSOCIATED PROTEIN"/>
    <property type="match status" value="1"/>
</dbReference>
<evidence type="ECO:0000256" key="4">
    <source>
        <dbReference type="ARBA" id="ARBA00023136"/>
    </source>
</evidence>
<dbReference type="Pfam" id="PF01284">
    <property type="entry name" value="MARVEL"/>
    <property type="match status" value="1"/>
</dbReference>
<evidence type="ECO:0000256" key="6">
    <source>
        <dbReference type="SAM" id="Phobius"/>
    </source>
</evidence>
<dbReference type="Proteomes" id="UP000092443">
    <property type="component" value="Unplaced"/>
</dbReference>
<dbReference type="RefSeq" id="XP_037882191.1">
    <property type="nucleotide sequence ID" value="XM_038026263.1"/>
</dbReference>
<evidence type="ECO:0000259" key="7">
    <source>
        <dbReference type="PROSITE" id="PS51225"/>
    </source>
</evidence>
<gene>
    <name evidence="9 10 11" type="primary">LOC119633050</name>
</gene>
<evidence type="ECO:0000256" key="1">
    <source>
        <dbReference type="ARBA" id="ARBA00004141"/>
    </source>
</evidence>
<dbReference type="PANTHER" id="PTHR22776:SF97">
    <property type="entry name" value="RE01453P"/>
    <property type="match status" value="1"/>
</dbReference>
<feature type="transmembrane region" description="Helical" evidence="6">
    <location>
        <begin position="67"/>
        <end position="88"/>
    </location>
</feature>
<dbReference type="PROSITE" id="PS51225">
    <property type="entry name" value="MARVEL"/>
    <property type="match status" value="1"/>
</dbReference>
<feature type="transmembrane region" description="Helical" evidence="6">
    <location>
        <begin position="44"/>
        <end position="61"/>
    </location>
</feature>
<dbReference type="AlphaFoldDB" id="A0A8U0WAT8"/>
<keyword evidence="4 5" id="KW-0472">Membrane</keyword>
<name>A0A8U0WAT8_9MUSC</name>
<evidence type="ECO:0000313" key="8">
    <source>
        <dbReference type="Proteomes" id="UP000092443"/>
    </source>
</evidence>
<keyword evidence="8" id="KW-1185">Reference proteome</keyword>
<keyword evidence="3 6" id="KW-1133">Transmembrane helix</keyword>
<proteinExistence type="predicted"/>